<gene>
    <name evidence="1" type="ORF">B0H17DRAFT_1151949</name>
</gene>
<protein>
    <submittedName>
        <fullName evidence="1">Uncharacterized protein</fullName>
    </submittedName>
</protein>
<reference evidence="1" key="1">
    <citation type="submission" date="2023-03" db="EMBL/GenBank/DDBJ databases">
        <title>Massive genome expansion in bonnet fungi (Mycena s.s.) driven by repeated elements and novel gene families across ecological guilds.</title>
        <authorList>
            <consortium name="Lawrence Berkeley National Laboratory"/>
            <person name="Harder C.B."/>
            <person name="Miyauchi S."/>
            <person name="Viragh M."/>
            <person name="Kuo A."/>
            <person name="Thoen E."/>
            <person name="Andreopoulos B."/>
            <person name="Lu D."/>
            <person name="Skrede I."/>
            <person name="Drula E."/>
            <person name="Henrissat B."/>
            <person name="Morin E."/>
            <person name="Kohler A."/>
            <person name="Barry K."/>
            <person name="LaButti K."/>
            <person name="Morin E."/>
            <person name="Salamov A."/>
            <person name="Lipzen A."/>
            <person name="Mereny Z."/>
            <person name="Hegedus B."/>
            <person name="Baldrian P."/>
            <person name="Stursova M."/>
            <person name="Weitz H."/>
            <person name="Taylor A."/>
            <person name="Grigoriev I.V."/>
            <person name="Nagy L.G."/>
            <person name="Martin F."/>
            <person name="Kauserud H."/>
        </authorList>
    </citation>
    <scope>NUCLEOTIDE SEQUENCE</scope>
    <source>
        <strain evidence="1">CBHHK067</strain>
    </source>
</reference>
<evidence type="ECO:0000313" key="2">
    <source>
        <dbReference type="Proteomes" id="UP001221757"/>
    </source>
</evidence>
<proteinExistence type="predicted"/>
<comment type="caution">
    <text evidence="1">The sequence shown here is derived from an EMBL/GenBank/DDBJ whole genome shotgun (WGS) entry which is preliminary data.</text>
</comment>
<accession>A0AAD7BHA8</accession>
<dbReference type="EMBL" id="JARKIE010000693">
    <property type="protein sequence ID" value="KAJ7620791.1"/>
    <property type="molecule type" value="Genomic_DNA"/>
</dbReference>
<evidence type="ECO:0000313" key="1">
    <source>
        <dbReference type="EMBL" id="KAJ7620791.1"/>
    </source>
</evidence>
<dbReference type="AlphaFoldDB" id="A0AAD7BHA8"/>
<name>A0AAD7BHA8_MYCRO</name>
<keyword evidence="2" id="KW-1185">Reference proteome</keyword>
<sequence>MSKVQLWTRTEVEGLRARREGRTMRLSAIRNQEFGSPVGRRTQNMCAFKPYALENTRATFSLNSQYPKTCKAPELVVPERKKLLPALVVHIRKLEVVGKKPVSMQRLSTACDLGTASECFQGVAEGLEPVSSRLKAWCELEAVPSPPKLWSLCEKPSAELHLAPPGTPTNVQNSGGDF</sequence>
<dbReference type="Proteomes" id="UP001221757">
    <property type="component" value="Unassembled WGS sequence"/>
</dbReference>
<organism evidence="1 2">
    <name type="scientific">Mycena rosella</name>
    <name type="common">Pink bonnet</name>
    <name type="synonym">Agaricus rosellus</name>
    <dbReference type="NCBI Taxonomy" id="1033263"/>
    <lineage>
        <taxon>Eukaryota</taxon>
        <taxon>Fungi</taxon>
        <taxon>Dikarya</taxon>
        <taxon>Basidiomycota</taxon>
        <taxon>Agaricomycotina</taxon>
        <taxon>Agaricomycetes</taxon>
        <taxon>Agaricomycetidae</taxon>
        <taxon>Agaricales</taxon>
        <taxon>Marasmiineae</taxon>
        <taxon>Mycenaceae</taxon>
        <taxon>Mycena</taxon>
    </lineage>
</organism>